<evidence type="ECO:0000256" key="2">
    <source>
        <dbReference type="ARBA" id="ARBA00023004"/>
    </source>
</evidence>
<sequence>MTITNITLQHCTGCLRCIEICPLDVLREGPNGLPEIKYQEDCQCCYLCELQCPSDAIYVLPDRAYEPGNVYGKWGIKKG</sequence>
<feature type="domain" description="4Fe-4S ferredoxin-type" evidence="4">
    <location>
        <begin position="32"/>
        <end position="62"/>
    </location>
</feature>
<proteinExistence type="predicted"/>
<keyword evidence="3" id="KW-0411">Iron-sulfur</keyword>
<dbReference type="AlphaFoldDB" id="A0A1W1VKX2"/>
<dbReference type="EMBL" id="LT838272">
    <property type="protein sequence ID" value="SMB93614.1"/>
    <property type="molecule type" value="Genomic_DNA"/>
</dbReference>
<keyword evidence="2" id="KW-0408">Iron</keyword>
<dbReference type="PROSITE" id="PS51379">
    <property type="entry name" value="4FE4S_FER_2"/>
    <property type="match status" value="2"/>
</dbReference>
<evidence type="ECO:0000313" key="5">
    <source>
        <dbReference type="EMBL" id="SMB93614.1"/>
    </source>
</evidence>
<protein>
    <submittedName>
        <fullName evidence="5">NAD-dependent dihydropyrimidine dehydrogenase, PreA subunit</fullName>
    </submittedName>
</protein>
<dbReference type="GO" id="GO:0046872">
    <property type="term" value="F:metal ion binding"/>
    <property type="evidence" value="ECO:0007669"/>
    <property type="project" value="UniProtKB-KW"/>
</dbReference>
<evidence type="ECO:0000256" key="1">
    <source>
        <dbReference type="ARBA" id="ARBA00022723"/>
    </source>
</evidence>
<keyword evidence="1" id="KW-0479">Metal-binding</keyword>
<dbReference type="Proteomes" id="UP000192569">
    <property type="component" value="Chromosome I"/>
</dbReference>
<organism evidence="5 6">
    <name type="scientific">Thermanaeromonas toyohensis ToBE</name>
    <dbReference type="NCBI Taxonomy" id="698762"/>
    <lineage>
        <taxon>Bacteria</taxon>
        <taxon>Bacillati</taxon>
        <taxon>Bacillota</taxon>
        <taxon>Clostridia</taxon>
        <taxon>Neomoorellales</taxon>
        <taxon>Neomoorellaceae</taxon>
        <taxon>Thermanaeromonas</taxon>
    </lineage>
</organism>
<dbReference type="InterPro" id="IPR017896">
    <property type="entry name" value="4Fe4S_Fe-S-bd"/>
</dbReference>
<feature type="domain" description="4Fe-4S ferredoxin-type" evidence="4">
    <location>
        <begin position="2"/>
        <end position="31"/>
    </location>
</feature>
<keyword evidence="6" id="KW-1185">Reference proteome</keyword>
<evidence type="ECO:0000313" key="6">
    <source>
        <dbReference type="Proteomes" id="UP000192569"/>
    </source>
</evidence>
<dbReference type="SUPFAM" id="SSF54862">
    <property type="entry name" value="4Fe-4S ferredoxins"/>
    <property type="match status" value="1"/>
</dbReference>
<dbReference type="RefSeq" id="WP_084664384.1">
    <property type="nucleotide sequence ID" value="NZ_LT838272.1"/>
</dbReference>
<reference evidence="5 6" key="1">
    <citation type="submission" date="2017-04" db="EMBL/GenBank/DDBJ databases">
        <authorList>
            <person name="Afonso C.L."/>
            <person name="Miller P.J."/>
            <person name="Scott M.A."/>
            <person name="Spackman E."/>
            <person name="Goraichik I."/>
            <person name="Dimitrov K.M."/>
            <person name="Suarez D.L."/>
            <person name="Swayne D.E."/>
        </authorList>
    </citation>
    <scope>NUCLEOTIDE SEQUENCE [LARGE SCALE GENOMIC DNA]</scope>
    <source>
        <strain evidence="5 6">ToBE</strain>
    </source>
</reference>
<evidence type="ECO:0000259" key="4">
    <source>
        <dbReference type="PROSITE" id="PS51379"/>
    </source>
</evidence>
<accession>A0A1W1VKX2</accession>
<gene>
    <name evidence="5" type="ORF">SAMN00808754_0885</name>
</gene>
<dbReference type="Gene3D" id="3.30.70.20">
    <property type="match status" value="1"/>
</dbReference>
<dbReference type="PROSITE" id="PS00198">
    <property type="entry name" value="4FE4S_FER_1"/>
    <property type="match status" value="1"/>
</dbReference>
<name>A0A1W1VKX2_9FIRM</name>
<dbReference type="STRING" id="698762.SAMN00808754_0885"/>
<dbReference type="InterPro" id="IPR017900">
    <property type="entry name" value="4Fe4S_Fe_S_CS"/>
</dbReference>
<evidence type="ECO:0000256" key="3">
    <source>
        <dbReference type="ARBA" id="ARBA00023014"/>
    </source>
</evidence>
<dbReference type="OrthoDB" id="9804603at2"/>
<dbReference type="GO" id="GO:0051536">
    <property type="term" value="F:iron-sulfur cluster binding"/>
    <property type="evidence" value="ECO:0007669"/>
    <property type="project" value="UniProtKB-KW"/>
</dbReference>
<dbReference type="Pfam" id="PF13187">
    <property type="entry name" value="Fer4_9"/>
    <property type="match status" value="1"/>
</dbReference>